<evidence type="ECO:0000256" key="5">
    <source>
        <dbReference type="ARBA" id="ARBA00023004"/>
    </source>
</evidence>
<evidence type="ECO:0000256" key="6">
    <source>
        <dbReference type="ARBA" id="ARBA00034247"/>
    </source>
</evidence>
<evidence type="ECO:0000256" key="4">
    <source>
        <dbReference type="ARBA" id="ARBA00022723"/>
    </source>
</evidence>
<comment type="similarity">
    <text evidence="2">Belongs to the hemerythrin family.</text>
</comment>
<dbReference type="CDD" id="cd12107">
    <property type="entry name" value="Hemerythrin"/>
    <property type="match status" value="1"/>
</dbReference>
<keyword evidence="10" id="KW-1185">Reference proteome</keyword>
<gene>
    <name evidence="9" type="ordered locus">TERTU_4682</name>
</gene>
<dbReference type="Gene3D" id="1.20.120.50">
    <property type="entry name" value="Hemerythrin-like"/>
    <property type="match status" value="1"/>
</dbReference>
<evidence type="ECO:0000256" key="7">
    <source>
        <dbReference type="SAM" id="Coils"/>
    </source>
</evidence>
<dbReference type="PANTHER" id="PTHR45138">
    <property type="entry name" value="REGULATORY COMPONENTS OF SENSORY TRANSDUCTION SYSTEM"/>
    <property type="match status" value="1"/>
</dbReference>
<dbReference type="SUPFAM" id="SSF47188">
    <property type="entry name" value="Hemerythrin-like"/>
    <property type="match status" value="1"/>
</dbReference>
<organism evidence="9 10">
    <name type="scientific">Teredinibacter turnerae (strain ATCC 39867 / T7901)</name>
    <dbReference type="NCBI Taxonomy" id="377629"/>
    <lineage>
        <taxon>Bacteria</taxon>
        <taxon>Pseudomonadati</taxon>
        <taxon>Pseudomonadota</taxon>
        <taxon>Gammaproteobacteria</taxon>
        <taxon>Cellvibrionales</taxon>
        <taxon>Cellvibrionaceae</taxon>
        <taxon>Teredinibacter</taxon>
    </lineage>
</organism>
<proteinExistence type="inferred from homology"/>
<dbReference type="KEGG" id="ttu:TERTU_4682"/>
<keyword evidence="5" id="KW-0408">Iron</keyword>
<dbReference type="InterPro" id="IPR000160">
    <property type="entry name" value="GGDEF_dom"/>
</dbReference>
<dbReference type="CDD" id="cd01949">
    <property type="entry name" value="GGDEF"/>
    <property type="match status" value="1"/>
</dbReference>
<comment type="cofactor">
    <cofactor evidence="1">
        <name>Mg(2+)</name>
        <dbReference type="ChEBI" id="CHEBI:18420"/>
    </cofactor>
</comment>
<dbReference type="SMART" id="SM00267">
    <property type="entry name" value="GGDEF"/>
    <property type="match status" value="1"/>
</dbReference>
<reference evidence="9 10" key="1">
    <citation type="journal article" date="2009" name="PLoS ONE">
        <title>The complete genome of Teredinibacter turnerae T7901: an intracellular endosymbiont of marine wood-boring bivalves (shipworms).</title>
        <authorList>
            <person name="Yang J.C."/>
            <person name="Madupu R."/>
            <person name="Durkin A.S."/>
            <person name="Ekborg N.A."/>
            <person name="Pedamallu C.S."/>
            <person name="Hostetler J.B."/>
            <person name="Radune D."/>
            <person name="Toms B.S."/>
            <person name="Henrissat B."/>
            <person name="Coutinho P.M."/>
            <person name="Schwarz S."/>
            <person name="Field L."/>
            <person name="Trindade-Silva A.E."/>
            <person name="Soares C.A.G."/>
            <person name="Elshahawi S."/>
            <person name="Hanora A."/>
            <person name="Schmidt E.W."/>
            <person name="Haygood M.G."/>
            <person name="Posfai J."/>
            <person name="Benner J."/>
            <person name="Madinger C."/>
            <person name="Nove J."/>
            <person name="Anton B."/>
            <person name="Chaudhary K."/>
            <person name="Foster J."/>
            <person name="Holman A."/>
            <person name="Kumar S."/>
            <person name="Lessard P.A."/>
            <person name="Luyten Y.A."/>
            <person name="Slatko B."/>
            <person name="Wood N."/>
            <person name="Wu B."/>
            <person name="Teplitski M."/>
            <person name="Mougous J.D."/>
            <person name="Ward N."/>
            <person name="Eisen J.A."/>
            <person name="Badger J.H."/>
            <person name="Distel D.L."/>
        </authorList>
    </citation>
    <scope>NUCLEOTIDE SEQUENCE [LARGE SCALE GENOMIC DNA]</scope>
    <source>
        <strain evidence="10">ATCC 39867 / T7901</strain>
    </source>
</reference>
<dbReference type="OrthoDB" id="9812260at2"/>
<evidence type="ECO:0000313" key="10">
    <source>
        <dbReference type="Proteomes" id="UP000009080"/>
    </source>
</evidence>
<dbReference type="NCBIfam" id="TIGR00254">
    <property type="entry name" value="GGDEF"/>
    <property type="match status" value="1"/>
</dbReference>
<dbReference type="InterPro" id="IPR050469">
    <property type="entry name" value="Diguanylate_Cyclase"/>
</dbReference>
<dbReference type="eggNOG" id="COG2703">
    <property type="taxonomic scope" value="Bacteria"/>
</dbReference>
<dbReference type="Pfam" id="PF00990">
    <property type="entry name" value="GGDEF"/>
    <property type="match status" value="1"/>
</dbReference>
<dbReference type="GO" id="GO:0046872">
    <property type="term" value="F:metal ion binding"/>
    <property type="evidence" value="ECO:0007669"/>
    <property type="project" value="UniProtKB-KW"/>
</dbReference>
<dbReference type="InterPro" id="IPR012312">
    <property type="entry name" value="Hemerythrin-like"/>
</dbReference>
<name>C5BKG6_TERTT</name>
<dbReference type="InterPro" id="IPR035938">
    <property type="entry name" value="Hemerythrin-like_sf"/>
</dbReference>
<keyword evidence="7" id="KW-0175">Coiled coil</keyword>
<evidence type="ECO:0000256" key="2">
    <source>
        <dbReference type="ARBA" id="ARBA00010587"/>
    </source>
</evidence>
<sequence>MIFHHALECDANPVFRWDKNLETGIDIIDEQHQRLVALTNRLAHCLMVGSPADADHIYADLADYAGYHFATEEAIWEKYLAGDAWFSAHQREHAHFIPSLNRLSGRDENLDADQAIERTFRFLVRWLLCHILEDDKKLADAVLAIQSGLDPKAAKALAKSRANNLLTVFVDTLLNMHSQLASRTLALLRERAQRNDIQNKLEATNRELVNLAITDQLTGLFNRRHFDTVLQREINRARRQRNFLTLIYLDIDDFKKLNDTYGHAQGDLALQAVAKVITKSSRRSADFAFRVGGEEFAILLANTQPADAEIYAERLRLAVLAREIPNEHARAAPLVTLSLGVFTHLPSAGDTQDLFLGQADARLYAAKSQGRNRWISRLP</sequence>
<evidence type="ECO:0000256" key="3">
    <source>
        <dbReference type="ARBA" id="ARBA00012528"/>
    </source>
</evidence>
<feature type="coiled-coil region" evidence="7">
    <location>
        <begin position="187"/>
        <end position="214"/>
    </location>
</feature>
<dbReference type="eggNOG" id="COG3706">
    <property type="taxonomic scope" value="Bacteria"/>
</dbReference>
<dbReference type="InterPro" id="IPR043128">
    <property type="entry name" value="Rev_trsase/Diguanyl_cyclase"/>
</dbReference>
<dbReference type="SUPFAM" id="SSF55073">
    <property type="entry name" value="Nucleotide cyclase"/>
    <property type="match status" value="1"/>
</dbReference>
<dbReference type="GO" id="GO:0052621">
    <property type="term" value="F:diguanylate cyclase activity"/>
    <property type="evidence" value="ECO:0007669"/>
    <property type="project" value="UniProtKB-EC"/>
</dbReference>
<keyword evidence="4" id="KW-0479">Metal-binding</keyword>
<dbReference type="InterPro" id="IPR012827">
    <property type="entry name" value="Hemerythrin_metal-bd"/>
</dbReference>
<dbReference type="InterPro" id="IPR029787">
    <property type="entry name" value="Nucleotide_cyclase"/>
</dbReference>
<protein>
    <recommendedName>
        <fullName evidence="3">diguanylate cyclase</fullName>
        <ecNumber evidence="3">2.7.7.65</ecNumber>
    </recommendedName>
</protein>
<dbReference type="FunFam" id="3.30.70.270:FF:000001">
    <property type="entry name" value="Diguanylate cyclase domain protein"/>
    <property type="match status" value="1"/>
</dbReference>
<dbReference type="HOGENOM" id="CLU_000445_11_17_6"/>
<dbReference type="AlphaFoldDB" id="C5BKG6"/>
<dbReference type="STRING" id="377629.TERTU_4682"/>
<comment type="catalytic activity">
    <reaction evidence="6">
        <text>2 GTP = 3',3'-c-di-GMP + 2 diphosphate</text>
        <dbReference type="Rhea" id="RHEA:24898"/>
        <dbReference type="ChEBI" id="CHEBI:33019"/>
        <dbReference type="ChEBI" id="CHEBI:37565"/>
        <dbReference type="ChEBI" id="CHEBI:58805"/>
        <dbReference type="EC" id="2.7.7.65"/>
    </reaction>
</comment>
<dbReference type="EMBL" id="CP001614">
    <property type="protein sequence ID" value="ACR12240.1"/>
    <property type="molecule type" value="Genomic_DNA"/>
</dbReference>
<dbReference type="PROSITE" id="PS50887">
    <property type="entry name" value="GGDEF"/>
    <property type="match status" value="1"/>
</dbReference>
<evidence type="ECO:0000256" key="1">
    <source>
        <dbReference type="ARBA" id="ARBA00001946"/>
    </source>
</evidence>
<dbReference type="Gene3D" id="3.30.70.270">
    <property type="match status" value="1"/>
</dbReference>
<accession>C5BKG6</accession>
<evidence type="ECO:0000259" key="8">
    <source>
        <dbReference type="PROSITE" id="PS50887"/>
    </source>
</evidence>
<dbReference type="NCBIfam" id="TIGR02481">
    <property type="entry name" value="hemeryth_dom"/>
    <property type="match status" value="1"/>
</dbReference>
<dbReference type="Pfam" id="PF01814">
    <property type="entry name" value="Hemerythrin"/>
    <property type="match status" value="1"/>
</dbReference>
<evidence type="ECO:0000313" key="9">
    <source>
        <dbReference type="EMBL" id="ACR12240.1"/>
    </source>
</evidence>
<dbReference type="Proteomes" id="UP000009080">
    <property type="component" value="Chromosome"/>
</dbReference>
<feature type="domain" description="GGDEF" evidence="8">
    <location>
        <begin position="242"/>
        <end position="379"/>
    </location>
</feature>
<dbReference type="RefSeq" id="WP_015818352.1">
    <property type="nucleotide sequence ID" value="NC_012997.1"/>
</dbReference>
<dbReference type="EC" id="2.7.7.65" evidence="3"/>
<dbReference type="PANTHER" id="PTHR45138:SF9">
    <property type="entry name" value="DIGUANYLATE CYCLASE DGCM-RELATED"/>
    <property type="match status" value="1"/>
</dbReference>